<dbReference type="Proteomes" id="UP001501710">
    <property type="component" value="Unassembled WGS sequence"/>
</dbReference>
<evidence type="ECO:0000313" key="3">
    <source>
        <dbReference type="Proteomes" id="UP001501710"/>
    </source>
</evidence>
<dbReference type="RefSeq" id="WP_344904699.1">
    <property type="nucleotide sequence ID" value="NZ_BAABAS010000023.1"/>
</dbReference>
<feature type="region of interest" description="Disordered" evidence="1">
    <location>
        <begin position="142"/>
        <end position="164"/>
    </location>
</feature>
<evidence type="ECO:0000256" key="1">
    <source>
        <dbReference type="SAM" id="MobiDB-lite"/>
    </source>
</evidence>
<protein>
    <submittedName>
        <fullName evidence="2">DUF5343 domain-containing protein</fullName>
    </submittedName>
</protein>
<reference evidence="3" key="1">
    <citation type="journal article" date="2019" name="Int. J. Syst. Evol. Microbiol.">
        <title>The Global Catalogue of Microorganisms (GCM) 10K type strain sequencing project: providing services to taxonomists for standard genome sequencing and annotation.</title>
        <authorList>
            <consortium name="The Broad Institute Genomics Platform"/>
            <consortium name="The Broad Institute Genome Sequencing Center for Infectious Disease"/>
            <person name="Wu L."/>
            <person name="Ma J."/>
        </authorList>
    </citation>
    <scope>NUCLEOTIDE SEQUENCE [LARGE SCALE GENOMIC DNA]</scope>
    <source>
        <strain evidence="3">JCM 17440</strain>
    </source>
</reference>
<dbReference type="InterPro" id="IPR035235">
    <property type="entry name" value="DUF5343"/>
</dbReference>
<dbReference type="Pfam" id="PF17278">
    <property type="entry name" value="DUF5343"/>
    <property type="match status" value="1"/>
</dbReference>
<name>A0ABP8CJV0_9ACTN</name>
<feature type="compositionally biased region" description="Basic and acidic residues" evidence="1">
    <location>
        <begin position="142"/>
        <end position="160"/>
    </location>
</feature>
<proteinExistence type="predicted"/>
<accession>A0ABP8CJV0</accession>
<sequence length="209" mass="23577">MLTKRYLASTKNLGPILDRMVEGVAPDKFNAEHLKSIGFTSSNDRALIPVLKDLKFLTADGTPTVRYQEYRDRSRSKEVMGESLREAYGDIFRIREIPTPADRPAIEGLFKSKHNSSDRVAQLQAMTFMALLSKAVLASGRDRGREVEGDENSDRFREVSVETTQPTLSTKSSVLTTELHYTIQIHLPATKDIEVFNAIFRSLRDNLLT</sequence>
<keyword evidence="3" id="KW-1185">Reference proteome</keyword>
<organism evidence="2 3">
    <name type="scientific">Actinomadura meridiana</name>
    <dbReference type="NCBI Taxonomy" id="559626"/>
    <lineage>
        <taxon>Bacteria</taxon>
        <taxon>Bacillati</taxon>
        <taxon>Actinomycetota</taxon>
        <taxon>Actinomycetes</taxon>
        <taxon>Streptosporangiales</taxon>
        <taxon>Thermomonosporaceae</taxon>
        <taxon>Actinomadura</taxon>
    </lineage>
</organism>
<dbReference type="EMBL" id="BAABAS010000023">
    <property type="protein sequence ID" value="GAA4240243.1"/>
    <property type="molecule type" value="Genomic_DNA"/>
</dbReference>
<comment type="caution">
    <text evidence="2">The sequence shown here is derived from an EMBL/GenBank/DDBJ whole genome shotgun (WGS) entry which is preliminary data.</text>
</comment>
<gene>
    <name evidence="2" type="ORF">GCM10022254_64200</name>
</gene>
<evidence type="ECO:0000313" key="2">
    <source>
        <dbReference type="EMBL" id="GAA4240243.1"/>
    </source>
</evidence>